<dbReference type="EMBL" id="LASV01000041">
    <property type="protein sequence ID" value="KKA24950.1"/>
    <property type="molecule type" value="Genomic_DNA"/>
</dbReference>
<dbReference type="Proteomes" id="UP000053958">
    <property type="component" value="Unassembled WGS sequence"/>
</dbReference>
<dbReference type="STRING" id="1408163.A0A0F4Z3M6"/>
<dbReference type="SUPFAM" id="SSF89733">
    <property type="entry name" value="L-sulfolactate dehydrogenase-like"/>
    <property type="match status" value="1"/>
</dbReference>
<sequence>MPETVLIPAATARRFGTDVLVHGSLSQNHAQIVADALVLADLRGVDTHGLNRLPGYLARIRSGALNPSPELRFEQRSPVCALLDAQHTFGFLAAHAAVERALEMAATFGVGIVAVKNSGHYGMAATYLLQAIEATERWRSPMLRARTTDPNRALEGVVLPIGGPKGSGLAMMMDIFGGLITGASFAGGVHDQYKEVDQPQGVGQWFLVFKPDLFLDSRDEYRERMDTLFSAVRSSQPAAGVDRIYTPGEIEEAERQKRERDGIPFTRAEIDALHRLAEEWGSAMRCPHSLHIPINEESNLVMSFLSFLDEDE</sequence>
<dbReference type="PANTHER" id="PTHR11091">
    <property type="entry name" value="OXIDOREDUCTASE-RELATED"/>
    <property type="match status" value="1"/>
</dbReference>
<dbReference type="GO" id="GO:0016491">
    <property type="term" value="F:oxidoreductase activity"/>
    <property type="evidence" value="ECO:0007669"/>
    <property type="project" value="UniProtKB-KW"/>
</dbReference>
<keyword evidence="2" id="KW-0560">Oxidoreductase</keyword>
<dbReference type="InterPro" id="IPR043144">
    <property type="entry name" value="Mal/L-sulf/L-lact_DH-like_ah"/>
</dbReference>
<dbReference type="Pfam" id="PF02615">
    <property type="entry name" value="Ldh_2"/>
    <property type="match status" value="2"/>
</dbReference>
<reference evidence="3 4" key="1">
    <citation type="submission" date="2015-04" db="EMBL/GenBank/DDBJ databases">
        <authorList>
            <person name="Heijne W.H."/>
            <person name="Fedorova N.D."/>
            <person name="Nierman W.C."/>
            <person name="Vollebregt A.W."/>
            <person name="Zhao Z."/>
            <person name="Wu L."/>
            <person name="Kumar M."/>
            <person name="Stam H."/>
            <person name="van den Berg M.A."/>
            <person name="Pel H.J."/>
        </authorList>
    </citation>
    <scope>NUCLEOTIDE SEQUENCE [LARGE SCALE GENOMIC DNA]</scope>
    <source>
        <strain evidence="3 4">CBS 393.64</strain>
    </source>
</reference>
<proteinExistence type="inferred from homology"/>
<comment type="caution">
    <text evidence="3">The sequence shown here is derived from an EMBL/GenBank/DDBJ whole genome shotgun (WGS) entry which is preliminary data.</text>
</comment>
<evidence type="ECO:0000313" key="4">
    <source>
        <dbReference type="Proteomes" id="UP000053958"/>
    </source>
</evidence>
<comment type="similarity">
    <text evidence="1">Belongs to the LDH2/MDH2 oxidoreductase family.</text>
</comment>
<dbReference type="Gene3D" id="3.30.1370.60">
    <property type="entry name" value="Hypothetical oxidoreductase yiak, domain 2"/>
    <property type="match status" value="2"/>
</dbReference>
<accession>A0A0F4Z3M6</accession>
<protein>
    <submittedName>
        <fullName evidence="3">Malate/L-lactate dehydrogenase</fullName>
    </submittedName>
</protein>
<evidence type="ECO:0000313" key="3">
    <source>
        <dbReference type="EMBL" id="KKA24950.1"/>
    </source>
</evidence>
<name>A0A0F4Z3M6_RASE3</name>
<dbReference type="GeneID" id="25313354"/>
<organism evidence="3 4">
    <name type="scientific">Rasamsonia emersonii (strain ATCC 16479 / CBS 393.64 / IMI 116815)</name>
    <dbReference type="NCBI Taxonomy" id="1408163"/>
    <lineage>
        <taxon>Eukaryota</taxon>
        <taxon>Fungi</taxon>
        <taxon>Dikarya</taxon>
        <taxon>Ascomycota</taxon>
        <taxon>Pezizomycotina</taxon>
        <taxon>Eurotiomycetes</taxon>
        <taxon>Eurotiomycetidae</taxon>
        <taxon>Eurotiales</taxon>
        <taxon>Trichocomaceae</taxon>
        <taxon>Rasamsonia</taxon>
    </lineage>
</organism>
<dbReference type="OrthoDB" id="7881616at2759"/>
<dbReference type="PANTHER" id="PTHR11091:SF0">
    <property type="entry name" value="MALATE DEHYDROGENASE"/>
    <property type="match status" value="1"/>
</dbReference>
<dbReference type="InterPro" id="IPR043143">
    <property type="entry name" value="Mal/L-sulf/L-lact_DH-like_NADP"/>
</dbReference>
<evidence type="ECO:0000256" key="1">
    <source>
        <dbReference type="ARBA" id="ARBA00006056"/>
    </source>
</evidence>
<dbReference type="Gene3D" id="1.10.1530.10">
    <property type="match status" value="1"/>
</dbReference>
<dbReference type="InterPro" id="IPR036111">
    <property type="entry name" value="Mal/L-sulfo/L-lacto_DH-like_sf"/>
</dbReference>
<dbReference type="InterPro" id="IPR003767">
    <property type="entry name" value="Malate/L-lactate_DH-like"/>
</dbReference>
<dbReference type="AlphaFoldDB" id="A0A0F4Z3M6"/>
<dbReference type="RefSeq" id="XP_013331562.1">
    <property type="nucleotide sequence ID" value="XM_013476108.1"/>
</dbReference>
<gene>
    <name evidence="3" type="ORF">T310_1029</name>
</gene>
<keyword evidence="4" id="KW-1185">Reference proteome</keyword>
<evidence type="ECO:0000256" key="2">
    <source>
        <dbReference type="ARBA" id="ARBA00023002"/>
    </source>
</evidence>